<dbReference type="Proteomes" id="UP000540423">
    <property type="component" value="Unassembled WGS sequence"/>
</dbReference>
<organism evidence="2 3">
    <name type="scientific">Streptomyces candidus</name>
    <dbReference type="NCBI Taxonomy" id="67283"/>
    <lineage>
        <taxon>Bacteria</taxon>
        <taxon>Bacillati</taxon>
        <taxon>Actinomycetota</taxon>
        <taxon>Actinomycetes</taxon>
        <taxon>Kitasatosporales</taxon>
        <taxon>Streptomycetaceae</taxon>
        <taxon>Streptomyces</taxon>
    </lineage>
</organism>
<dbReference type="RefSeq" id="WP_185034287.1">
    <property type="nucleotide sequence ID" value="NZ_BNBN01000011.1"/>
</dbReference>
<keyword evidence="1" id="KW-0472">Membrane</keyword>
<keyword evidence="3" id="KW-1185">Reference proteome</keyword>
<reference evidence="2 3" key="1">
    <citation type="submission" date="2020-08" db="EMBL/GenBank/DDBJ databases">
        <title>Genomic Encyclopedia of Type Strains, Phase IV (KMG-IV): sequencing the most valuable type-strain genomes for metagenomic binning, comparative biology and taxonomic classification.</title>
        <authorList>
            <person name="Goeker M."/>
        </authorList>
    </citation>
    <scope>NUCLEOTIDE SEQUENCE [LARGE SCALE GENOMIC DNA]</scope>
    <source>
        <strain evidence="2 3">DSM 40141</strain>
    </source>
</reference>
<evidence type="ECO:0000256" key="1">
    <source>
        <dbReference type="SAM" id="Phobius"/>
    </source>
</evidence>
<feature type="transmembrane region" description="Helical" evidence="1">
    <location>
        <begin position="190"/>
        <end position="211"/>
    </location>
</feature>
<evidence type="ECO:0000313" key="3">
    <source>
        <dbReference type="Proteomes" id="UP000540423"/>
    </source>
</evidence>
<keyword evidence="1" id="KW-0812">Transmembrane</keyword>
<gene>
    <name evidence="2" type="ORF">HNQ79_004782</name>
</gene>
<feature type="transmembrane region" description="Helical" evidence="1">
    <location>
        <begin position="217"/>
        <end position="237"/>
    </location>
</feature>
<name>A0A7X0HIP2_9ACTN</name>
<accession>A0A7X0HIP2</accession>
<sequence>MMTVHATYFDRLGTALRASGRPADEVAAIVAELAAHLADADGADPVEEFGAPEEFAARLTGGAEVAGPATGAETWKWTTDIYNDRRLLNQYGDQGWEVERLDRLGRFVCRRDPADALRWEYCRAMANGAAERAARTAELAPDAWEPCGHWAFYMYFKRPKAASAGPAAALDALARTPAEHVMFGGRVRRVLVVTGLLALVAVVALVCSDYGDFVAAHPWSLAVFAAAGVAGGLGGWYGTKRDVAKGVEE</sequence>
<dbReference type="AlphaFoldDB" id="A0A7X0HIP2"/>
<evidence type="ECO:0008006" key="4">
    <source>
        <dbReference type="Google" id="ProtNLM"/>
    </source>
</evidence>
<dbReference type="EMBL" id="JACHEM010000013">
    <property type="protein sequence ID" value="MBB6438275.1"/>
    <property type="molecule type" value="Genomic_DNA"/>
</dbReference>
<protein>
    <recommendedName>
        <fullName evidence="4">DUF2812 domain-containing protein</fullName>
    </recommendedName>
</protein>
<comment type="caution">
    <text evidence="2">The sequence shown here is derived from an EMBL/GenBank/DDBJ whole genome shotgun (WGS) entry which is preliminary data.</text>
</comment>
<evidence type="ECO:0000313" key="2">
    <source>
        <dbReference type="EMBL" id="MBB6438275.1"/>
    </source>
</evidence>
<proteinExistence type="predicted"/>
<keyword evidence="1" id="KW-1133">Transmembrane helix</keyword>